<accession>A0ABR2JNC9</accession>
<evidence type="ECO:0000313" key="1">
    <source>
        <dbReference type="EMBL" id="KAK8880197.1"/>
    </source>
</evidence>
<dbReference type="Proteomes" id="UP001390339">
    <property type="component" value="Unassembled WGS sequence"/>
</dbReference>
<keyword evidence="2" id="KW-1185">Reference proteome</keyword>
<reference evidence="1 2" key="1">
    <citation type="journal article" date="2024" name="IMA Fungus">
        <title>Apiospora arundinis, a panoply of carbohydrate-active enzymes and secondary metabolites.</title>
        <authorList>
            <person name="Sorensen T."/>
            <person name="Petersen C."/>
            <person name="Muurmann A.T."/>
            <person name="Christiansen J.V."/>
            <person name="Brundto M.L."/>
            <person name="Overgaard C.K."/>
            <person name="Boysen A.T."/>
            <person name="Wollenberg R.D."/>
            <person name="Larsen T.O."/>
            <person name="Sorensen J.L."/>
            <person name="Nielsen K.L."/>
            <person name="Sondergaard T.E."/>
        </authorList>
    </citation>
    <scope>NUCLEOTIDE SEQUENCE [LARGE SCALE GENOMIC DNA]</scope>
    <source>
        <strain evidence="1 2">AAU 773</strain>
    </source>
</reference>
<comment type="caution">
    <text evidence="1">The sequence shown here is derived from an EMBL/GenBank/DDBJ whole genome shotgun (WGS) entry which is preliminary data.</text>
</comment>
<sequence length="272" mass="29450">MAKTHFTVKIPSIPGHVGGEIVCTEPAPQVYLLTLNSPPDNRLTPPMCAALLECLDRVEFGGLPGTPGGVLVTTSAIPKFYSNGLDLQLAMSTPGFTENSLYPLFRRFLTFPMPTVALVNGHCFAGGLMLAMHHDYRVFSGGDRGYMAVNELEFGAPLLPPMAGIFREKLRPDVYRELALEARRFDGKAALAAGIVDVLGGLEDGVLKTLVEGRGLVTKGKMGVYGMLKQEMYRGQIALLDAQGSEVVKAPGLMEAEKRRKKEGVQRVKAKM</sequence>
<dbReference type="InterPro" id="IPR029045">
    <property type="entry name" value="ClpP/crotonase-like_dom_sf"/>
</dbReference>
<dbReference type="Gene3D" id="3.90.226.10">
    <property type="entry name" value="2-enoyl-CoA Hydratase, Chain A, domain 1"/>
    <property type="match status" value="1"/>
</dbReference>
<dbReference type="PANTHER" id="PTHR11941">
    <property type="entry name" value="ENOYL-COA HYDRATASE-RELATED"/>
    <property type="match status" value="1"/>
</dbReference>
<protein>
    <submittedName>
        <fullName evidence="1">Enoyl-CoA hydratase/isomerase</fullName>
    </submittedName>
</protein>
<dbReference type="InterPro" id="IPR001753">
    <property type="entry name" value="Enoyl-CoA_hydra/iso"/>
</dbReference>
<dbReference type="CDD" id="cd06558">
    <property type="entry name" value="crotonase-like"/>
    <property type="match status" value="1"/>
</dbReference>
<organism evidence="1 2">
    <name type="scientific">Apiospora arundinis</name>
    <dbReference type="NCBI Taxonomy" id="335852"/>
    <lineage>
        <taxon>Eukaryota</taxon>
        <taxon>Fungi</taxon>
        <taxon>Dikarya</taxon>
        <taxon>Ascomycota</taxon>
        <taxon>Pezizomycotina</taxon>
        <taxon>Sordariomycetes</taxon>
        <taxon>Xylariomycetidae</taxon>
        <taxon>Amphisphaeriales</taxon>
        <taxon>Apiosporaceae</taxon>
        <taxon>Apiospora</taxon>
    </lineage>
</organism>
<name>A0ABR2JNC9_9PEZI</name>
<dbReference type="EMBL" id="JAPCWZ010000001">
    <property type="protein sequence ID" value="KAK8880197.1"/>
    <property type="molecule type" value="Genomic_DNA"/>
</dbReference>
<gene>
    <name evidence="1" type="ORF">PGQ11_001491</name>
</gene>
<dbReference type="PANTHER" id="PTHR11941:SF75">
    <property type="entry name" value="ENOYL-COA HYDRATASE_ISOMERASE FAMILY PROTEIN"/>
    <property type="match status" value="1"/>
</dbReference>
<dbReference type="Pfam" id="PF00378">
    <property type="entry name" value="ECH_1"/>
    <property type="match status" value="1"/>
</dbReference>
<proteinExistence type="predicted"/>
<dbReference type="SUPFAM" id="SSF52096">
    <property type="entry name" value="ClpP/crotonase"/>
    <property type="match status" value="1"/>
</dbReference>
<evidence type="ECO:0000313" key="2">
    <source>
        <dbReference type="Proteomes" id="UP001390339"/>
    </source>
</evidence>